<dbReference type="KEGG" id="marz:MARA_60260"/>
<dbReference type="PANTHER" id="PTHR43476">
    <property type="entry name" value="3-(3-HYDROXY-PHENYL)PROPIONATE/3-HYDROXYCINNAMIC ACID HYDROXYLASE"/>
    <property type="match status" value="1"/>
</dbReference>
<dbReference type="EMBL" id="AP022593">
    <property type="protein sequence ID" value="BBY52558.1"/>
    <property type="molecule type" value="Genomic_DNA"/>
</dbReference>
<organism evidence="3 4">
    <name type="scientific">Mycolicibacterium arabiense</name>
    <dbReference type="NCBI Taxonomy" id="1286181"/>
    <lineage>
        <taxon>Bacteria</taxon>
        <taxon>Bacillati</taxon>
        <taxon>Actinomycetota</taxon>
        <taxon>Actinomycetes</taxon>
        <taxon>Mycobacteriales</taxon>
        <taxon>Mycobacteriaceae</taxon>
        <taxon>Mycolicibacterium</taxon>
    </lineage>
</organism>
<evidence type="ECO:0000256" key="1">
    <source>
        <dbReference type="ARBA" id="ARBA00023002"/>
    </source>
</evidence>
<dbReference type="AlphaFoldDB" id="A0A7I7S6V8"/>
<dbReference type="Pfam" id="PF01494">
    <property type="entry name" value="FAD_binding_3"/>
    <property type="match status" value="1"/>
</dbReference>
<keyword evidence="1" id="KW-0560">Oxidoreductase</keyword>
<feature type="domain" description="FAD-binding" evidence="2">
    <location>
        <begin position="8"/>
        <end position="360"/>
    </location>
</feature>
<dbReference type="PRINTS" id="PR00420">
    <property type="entry name" value="RNGMNOXGNASE"/>
</dbReference>
<geneLocation type="plasmid" evidence="4">
    <name>pjcm18538 dna</name>
</geneLocation>
<dbReference type="InterPro" id="IPR036188">
    <property type="entry name" value="FAD/NAD-bd_sf"/>
</dbReference>
<dbReference type="GO" id="GO:0004497">
    <property type="term" value="F:monooxygenase activity"/>
    <property type="evidence" value="ECO:0007669"/>
    <property type="project" value="UniProtKB-KW"/>
</dbReference>
<name>A0A7I7S6V8_9MYCO</name>
<reference evidence="3 4" key="1">
    <citation type="journal article" date="2019" name="Emerg. Microbes Infect.">
        <title>Comprehensive subspecies identification of 175 nontuberculous mycobacteria species based on 7547 genomic profiles.</title>
        <authorList>
            <person name="Matsumoto Y."/>
            <person name="Kinjo T."/>
            <person name="Motooka D."/>
            <person name="Nabeya D."/>
            <person name="Jung N."/>
            <person name="Uechi K."/>
            <person name="Horii T."/>
            <person name="Iida T."/>
            <person name="Fujita J."/>
            <person name="Nakamura S."/>
        </authorList>
    </citation>
    <scope>NUCLEOTIDE SEQUENCE [LARGE SCALE GENOMIC DNA]</scope>
    <source>
        <strain evidence="3 4">JCM 18538</strain>
    </source>
</reference>
<protein>
    <submittedName>
        <fullName evidence="3">Putative monooxygenase, FAD-binding protein</fullName>
    </submittedName>
</protein>
<evidence type="ECO:0000313" key="4">
    <source>
        <dbReference type="Proteomes" id="UP000467428"/>
    </source>
</evidence>
<dbReference type="Proteomes" id="UP000467428">
    <property type="component" value="Chromosome"/>
</dbReference>
<gene>
    <name evidence="3" type="ORF">MARA_60260</name>
</gene>
<accession>A0A7I7S6V8</accession>
<sequence length="420" mass="45294">MNDSDATTTCLVAGGGPAGMMLALLLARAGVDVTVMEKHADFLRDFRGDTVHASTLRLLDELGLGQKFAALPHRMVEGVNAKIQDTTLNIDLSGLPGPHKHIALVPQWDFLELLATAAQAEPTFRLLRSTEVLGLVRSGGQERSDSGGGGGGKVTGVRYRDADGVEKQMHAHLTVACDGRSSTLRADAGLETRNFGAPMDVWWFRLPRHADDPRGLNGVFQFGHGCALIDRGDYFQIAYLIRKGADATMREEGIDSLRRELTELVPWLADRVDQLVSFDDVKLLDVQLNRLPRWYADGLLLIGDAAHAMSPIGGVGINLAVADAVAAARILAGPLRSRSVTTRRLAAVQARRWLPAAIIQRVQRTVQDRAIATAIGTAEGLREAPRAVQLANRFPALRAVAAYGVAIGPLPEHAPAFARR</sequence>
<keyword evidence="4" id="KW-1185">Reference proteome</keyword>
<dbReference type="RefSeq" id="WP_264077406.1">
    <property type="nucleotide sequence ID" value="NZ_AP022593.1"/>
</dbReference>
<dbReference type="Gene3D" id="3.50.50.60">
    <property type="entry name" value="FAD/NAD(P)-binding domain"/>
    <property type="match status" value="2"/>
</dbReference>
<dbReference type="GO" id="GO:0071949">
    <property type="term" value="F:FAD binding"/>
    <property type="evidence" value="ECO:0007669"/>
    <property type="project" value="InterPro"/>
</dbReference>
<dbReference type="NCBIfam" id="NF004834">
    <property type="entry name" value="PRK06185.1-3"/>
    <property type="match status" value="1"/>
</dbReference>
<proteinExistence type="predicted"/>
<dbReference type="PANTHER" id="PTHR43476:SF5">
    <property type="entry name" value="FAD-DEPENDENT MONOOXYGENASE"/>
    <property type="match status" value="1"/>
</dbReference>
<dbReference type="NCBIfam" id="NF004833">
    <property type="entry name" value="PRK06185.1-1"/>
    <property type="match status" value="1"/>
</dbReference>
<dbReference type="SUPFAM" id="SSF51905">
    <property type="entry name" value="FAD/NAD(P)-binding domain"/>
    <property type="match status" value="1"/>
</dbReference>
<evidence type="ECO:0000313" key="3">
    <source>
        <dbReference type="EMBL" id="BBY52558.1"/>
    </source>
</evidence>
<dbReference type="InterPro" id="IPR002938">
    <property type="entry name" value="FAD-bd"/>
</dbReference>
<dbReference type="InterPro" id="IPR050631">
    <property type="entry name" value="PheA/TfdB_FAD_monoxygenase"/>
</dbReference>
<keyword evidence="3" id="KW-0503">Monooxygenase</keyword>
<evidence type="ECO:0000259" key="2">
    <source>
        <dbReference type="Pfam" id="PF01494"/>
    </source>
</evidence>